<dbReference type="InterPro" id="IPR036875">
    <property type="entry name" value="Znf_CCHC_sf"/>
</dbReference>
<dbReference type="PANTHER" id="PTHR47481">
    <property type="match status" value="1"/>
</dbReference>
<dbReference type="PANTHER" id="PTHR47481:SF22">
    <property type="entry name" value="RETROTRANSPOSON GAG DOMAIN-CONTAINING PROTEIN"/>
    <property type="match status" value="1"/>
</dbReference>
<protein>
    <recommendedName>
        <fullName evidence="2">Retrotransposon Copia-like N-terminal domain-containing protein</fullName>
    </recommendedName>
</protein>
<proteinExistence type="predicted"/>
<dbReference type="Pfam" id="PF14244">
    <property type="entry name" value="Retrotran_gag_3"/>
    <property type="match status" value="1"/>
</dbReference>
<dbReference type="InterPro" id="IPR029472">
    <property type="entry name" value="Copia-like_N"/>
</dbReference>
<organism evidence="3 4">
    <name type="scientific">Trifolium subterraneum</name>
    <name type="common">Subterranean clover</name>
    <dbReference type="NCBI Taxonomy" id="3900"/>
    <lineage>
        <taxon>Eukaryota</taxon>
        <taxon>Viridiplantae</taxon>
        <taxon>Streptophyta</taxon>
        <taxon>Embryophyta</taxon>
        <taxon>Tracheophyta</taxon>
        <taxon>Spermatophyta</taxon>
        <taxon>Magnoliopsida</taxon>
        <taxon>eudicotyledons</taxon>
        <taxon>Gunneridae</taxon>
        <taxon>Pentapetalae</taxon>
        <taxon>rosids</taxon>
        <taxon>fabids</taxon>
        <taxon>Fabales</taxon>
        <taxon>Fabaceae</taxon>
        <taxon>Papilionoideae</taxon>
        <taxon>50 kb inversion clade</taxon>
        <taxon>NPAAA clade</taxon>
        <taxon>Hologalegina</taxon>
        <taxon>IRL clade</taxon>
        <taxon>Trifolieae</taxon>
        <taxon>Trifolium</taxon>
    </lineage>
</organism>
<sequence length="335" mass="36608">MSSPTPETENIIPSQTDKLIVLNAGSQLSIKLDGENYPAWRIQFSALLTGFDLFGYVDGSKTCPTPTVVAGATTTANPAVSHWTRQDQLILHGIVSSVTATVVTHLGTVKTSQQAWEILKNNGTQSMAIFLQGIKAISDELSIIDNPLDNTDLVIHTLNGLSSEYKEISAALRSRETPIEFAELHEKLMDFETLMQRDNSSPQEPTVVTANTANRSKSQYQAKGPNRNQSTGGQNSDRGVVCQYCEKPGHSAKICYKIKGYPNRNQMRRSANVAAYRHQNPVHNNNWIMDTGASHHITQDLQQLTLAQPYPGSDQVLVGDGTGFEVGPSTTPRTS</sequence>
<dbReference type="GO" id="GO:0003676">
    <property type="term" value="F:nucleic acid binding"/>
    <property type="evidence" value="ECO:0007669"/>
    <property type="project" value="InterPro"/>
</dbReference>
<dbReference type="OrthoDB" id="1429068at2759"/>
<name>A0A2Z6P1N0_TRISU</name>
<feature type="region of interest" description="Disordered" evidence="1">
    <location>
        <begin position="197"/>
        <end position="238"/>
    </location>
</feature>
<dbReference type="Pfam" id="PF14223">
    <property type="entry name" value="Retrotran_gag_2"/>
    <property type="match status" value="1"/>
</dbReference>
<dbReference type="Proteomes" id="UP000242715">
    <property type="component" value="Unassembled WGS sequence"/>
</dbReference>
<dbReference type="GO" id="GO:0008270">
    <property type="term" value="F:zinc ion binding"/>
    <property type="evidence" value="ECO:0007669"/>
    <property type="project" value="InterPro"/>
</dbReference>
<dbReference type="EMBL" id="DF973626">
    <property type="protein sequence ID" value="GAU36347.1"/>
    <property type="molecule type" value="Genomic_DNA"/>
</dbReference>
<feature type="region of interest" description="Disordered" evidence="1">
    <location>
        <begin position="312"/>
        <end position="335"/>
    </location>
</feature>
<dbReference type="SUPFAM" id="SSF57756">
    <property type="entry name" value="Retrovirus zinc finger-like domains"/>
    <property type="match status" value="1"/>
</dbReference>
<reference evidence="4" key="1">
    <citation type="journal article" date="2017" name="Front. Plant Sci.">
        <title>Climate Clever Clovers: New Paradigm to Reduce the Environmental Footprint of Ruminants by Breeding Low Methanogenic Forages Utilizing Haplotype Variation.</title>
        <authorList>
            <person name="Kaur P."/>
            <person name="Appels R."/>
            <person name="Bayer P.E."/>
            <person name="Keeble-Gagnere G."/>
            <person name="Wang J."/>
            <person name="Hirakawa H."/>
            <person name="Shirasawa K."/>
            <person name="Vercoe P."/>
            <person name="Stefanova K."/>
            <person name="Durmic Z."/>
            <person name="Nichols P."/>
            <person name="Revell C."/>
            <person name="Isobe S.N."/>
            <person name="Edwards D."/>
            <person name="Erskine W."/>
        </authorList>
    </citation>
    <scope>NUCLEOTIDE SEQUENCE [LARGE SCALE GENOMIC DNA]</scope>
    <source>
        <strain evidence="4">cv. Daliak</strain>
    </source>
</reference>
<evidence type="ECO:0000256" key="1">
    <source>
        <dbReference type="SAM" id="MobiDB-lite"/>
    </source>
</evidence>
<evidence type="ECO:0000313" key="4">
    <source>
        <dbReference type="Proteomes" id="UP000242715"/>
    </source>
</evidence>
<feature type="compositionally biased region" description="Polar residues" evidence="1">
    <location>
        <begin position="197"/>
        <end position="237"/>
    </location>
</feature>
<evidence type="ECO:0000259" key="2">
    <source>
        <dbReference type="Pfam" id="PF14244"/>
    </source>
</evidence>
<feature type="domain" description="Retrotransposon Copia-like N-terminal" evidence="2">
    <location>
        <begin position="28"/>
        <end position="64"/>
    </location>
</feature>
<evidence type="ECO:0000313" key="3">
    <source>
        <dbReference type="EMBL" id="GAU36347.1"/>
    </source>
</evidence>
<accession>A0A2Z6P1N0</accession>
<gene>
    <name evidence="3" type="ORF">TSUD_321860</name>
</gene>
<keyword evidence="4" id="KW-1185">Reference proteome</keyword>
<dbReference type="AlphaFoldDB" id="A0A2Z6P1N0"/>